<feature type="compositionally biased region" description="Basic and acidic residues" evidence="1">
    <location>
        <begin position="1"/>
        <end position="11"/>
    </location>
</feature>
<dbReference type="GO" id="GO:0032259">
    <property type="term" value="P:methylation"/>
    <property type="evidence" value="ECO:0007669"/>
    <property type="project" value="UniProtKB-KW"/>
</dbReference>
<dbReference type="EMBL" id="ML119718">
    <property type="protein sequence ID" value="RPA77954.1"/>
    <property type="molecule type" value="Genomic_DNA"/>
</dbReference>
<dbReference type="SUPFAM" id="SSF53335">
    <property type="entry name" value="S-adenosyl-L-methionine-dependent methyltransferases"/>
    <property type="match status" value="1"/>
</dbReference>
<evidence type="ECO:0000313" key="3">
    <source>
        <dbReference type="Proteomes" id="UP000275078"/>
    </source>
</evidence>
<dbReference type="Proteomes" id="UP000275078">
    <property type="component" value="Unassembled WGS sequence"/>
</dbReference>
<name>A0A3N4I844_ASCIM</name>
<sequence>MSNAHGDEHPIEIGTEDDESCYGSSIGSDTTSLSSSVFDYVYENGRRYASQRSGNYLLPNDEIEQERLDMFHHMYNLILRGELHLAPITERPLRRVLDLGTGTGVWAVDMGDLYPEAEILGTDLSPIQPNWVPPNVKFEVDDFELEWAYKKDEAFDYIHGRGMLGAVKDWQALANQCYENLVPGGYVEFQESAITEALSDDGTHAGTRIETYSTHVEEASRIAGTNLHLVSEIDKFLKNAGFVNVTKRVIKAPVGNWPKDPRFKEIGKIFLAIGMSGVEAYGLALLTRVLKWSEKDAKELIKGVCEDLSNRKIHVYYPQ</sequence>
<keyword evidence="2" id="KW-0489">Methyltransferase</keyword>
<organism evidence="2 3">
    <name type="scientific">Ascobolus immersus RN42</name>
    <dbReference type="NCBI Taxonomy" id="1160509"/>
    <lineage>
        <taxon>Eukaryota</taxon>
        <taxon>Fungi</taxon>
        <taxon>Dikarya</taxon>
        <taxon>Ascomycota</taxon>
        <taxon>Pezizomycotina</taxon>
        <taxon>Pezizomycetes</taxon>
        <taxon>Pezizales</taxon>
        <taxon>Ascobolaceae</taxon>
        <taxon>Ascobolus</taxon>
    </lineage>
</organism>
<evidence type="ECO:0000256" key="1">
    <source>
        <dbReference type="SAM" id="MobiDB-lite"/>
    </source>
</evidence>
<dbReference type="AlphaFoldDB" id="A0A3N4I844"/>
<dbReference type="Gene3D" id="3.40.50.150">
    <property type="entry name" value="Vaccinia Virus protein VP39"/>
    <property type="match status" value="1"/>
</dbReference>
<dbReference type="InterPro" id="IPR029063">
    <property type="entry name" value="SAM-dependent_MTases_sf"/>
</dbReference>
<reference evidence="2 3" key="1">
    <citation type="journal article" date="2018" name="Nat. Ecol. Evol.">
        <title>Pezizomycetes genomes reveal the molecular basis of ectomycorrhizal truffle lifestyle.</title>
        <authorList>
            <person name="Murat C."/>
            <person name="Payen T."/>
            <person name="Noel B."/>
            <person name="Kuo A."/>
            <person name="Morin E."/>
            <person name="Chen J."/>
            <person name="Kohler A."/>
            <person name="Krizsan K."/>
            <person name="Balestrini R."/>
            <person name="Da Silva C."/>
            <person name="Montanini B."/>
            <person name="Hainaut M."/>
            <person name="Levati E."/>
            <person name="Barry K.W."/>
            <person name="Belfiori B."/>
            <person name="Cichocki N."/>
            <person name="Clum A."/>
            <person name="Dockter R.B."/>
            <person name="Fauchery L."/>
            <person name="Guy J."/>
            <person name="Iotti M."/>
            <person name="Le Tacon F."/>
            <person name="Lindquist E.A."/>
            <person name="Lipzen A."/>
            <person name="Malagnac F."/>
            <person name="Mello A."/>
            <person name="Molinier V."/>
            <person name="Miyauchi S."/>
            <person name="Poulain J."/>
            <person name="Riccioni C."/>
            <person name="Rubini A."/>
            <person name="Sitrit Y."/>
            <person name="Splivallo R."/>
            <person name="Traeger S."/>
            <person name="Wang M."/>
            <person name="Zifcakova L."/>
            <person name="Wipf D."/>
            <person name="Zambonelli A."/>
            <person name="Paolocci F."/>
            <person name="Nowrousian M."/>
            <person name="Ottonello S."/>
            <person name="Baldrian P."/>
            <person name="Spatafora J.W."/>
            <person name="Henrissat B."/>
            <person name="Nagy L.G."/>
            <person name="Aury J.M."/>
            <person name="Wincker P."/>
            <person name="Grigoriev I.V."/>
            <person name="Bonfante P."/>
            <person name="Martin F.M."/>
        </authorList>
    </citation>
    <scope>NUCLEOTIDE SEQUENCE [LARGE SCALE GENOMIC DNA]</scope>
    <source>
        <strain evidence="2 3">RN42</strain>
    </source>
</reference>
<dbReference type="CDD" id="cd02440">
    <property type="entry name" value="AdoMet_MTases"/>
    <property type="match status" value="1"/>
</dbReference>
<dbReference type="Pfam" id="PF13489">
    <property type="entry name" value="Methyltransf_23"/>
    <property type="match status" value="1"/>
</dbReference>
<proteinExistence type="predicted"/>
<dbReference type="OrthoDB" id="2013972at2759"/>
<protein>
    <submittedName>
        <fullName evidence="2">Putative TAM domain methyltransferase</fullName>
    </submittedName>
</protein>
<dbReference type="GO" id="GO:0008168">
    <property type="term" value="F:methyltransferase activity"/>
    <property type="evidence" value="ECO:0007669"/>
    <property type="project" value="UniProtKB-KW"/>
</dbReference>
<evidence type="ECO:0000313" key="2">
    <source>
        <dbReference type="EMBL" id="RPA77954.1"/>
    </source>
</evidence>
<feature type="region of interest" description="Disordered" evidence="1">
    <location>
        <begin position="1"/>
        <end position="31"/>
    </location>
</feature>
<accession>A0A3N4I844</accession>
<gene>
    <name evidence="2" type="ORF">BJ508DRAFT_212402</name>
</gene>
<dbReference type="PANTHER" id="PTHR43591">
    <property type="entry name" value="METHYLTRANSFERASE"/>
    <property type="match status" value="1"/>
</dbReference>
<dbReference type="STRING" id="1160509.A0A3N4I844"/>
<keyword evidence="2" id="KW-0808">Transferase</keyword>
<dbReference type="PANTHER" id="PTHR43591:SF24">
    <property type="entry name" value="2-METHOXY-6-POLYPRENYL-1,4-BENZOQUINOL METHYLASE, MITOCHONDRIAL"/>
    <property type="match status" value="1"/>
</dbReference>
<keyword evidence="3" id="KW-1185">Reference proteome</keyword>